<dbReference type="AlphaFoldDB" id="A0A8X7C248"/>
<comment type="caution">
    <text evidence="1">The sequence shown here is derived from an EMBL/GenBank/DDBJ whole genome shotgun (WGS) entry which is preliminary data.</text>
</comment>
<name>A0A8X7C248_9ARAC</name>
<protein>
    <submittedName>
        <fullName evidence="1">Uncharacterized protein</fullName>
    </submittedName>
</protein>
<accession>A0A8X7C248</accession>
<dbReference type="OrthoDB" id="10396698at2759"/>
<dbReference type="Proteomes" id="UP000886998">
    <property type="component" value="Unassembled WGS sequence"/>
</dbReference>
<evidence type="ECO:0000313" key="2">
    <source>
        <dbReference type="Proteomes" id="UP000886998"/>
    </source>
</evidence>
<dbReference type="EMBL" id="BMAV01007264">
    <property type="protein sequence ID" value="GFY50014.1"/>
    <property type="molecule type" value="Genomic_DNA"/>
</dbReference>
<reference evidence="1" key="1">
    <citation type="submission" date="2020-08" db="EMBL/GenBank/DDBJ databases">
        <title>Multicomponent nature underlies the extraordinary mechanical properties of spider dragline silk.</title>
        <authorList>
            <person name="Kono N."/>
            <person name="Nakamura H."/>
            <person name="Mori M."/>
            <person name="Yoshida Y."/>
            <person name="Ohtoshi R."/>
            <person name="Malay A.D."/>
            <person name="Moran D.A.P."/>
            <person name="Tomita M."/>
            <person name="Numata K."/>
            <person name="Arakawa K."/>
        </authorList>
    </citation>
    <scope>NUCLEOTIDE SEQUENCE</scope>
</reference>
<keyword evidence="2" id="KW-1185">Reference proteome</keyword>
<proteinExistence type="predicted"/>
<gene>
    <name evidence="1" type="ORF">TNIN_386771</name>
</gene>
<organism evidence="1 2">
    <name type="scientific">Trichonephila inaurata madagascariensis</name>
    <dbReference type="NCBI Taxonomy" id="2747483"/>
    <lineage>
        <taxon>Eukaryota</taxon>
        <taxon>Metazoa</taxon>
        <taxon>Ecdysozoa</taxon>
        <taxon>Arthropoda</taxon>
        <taxon>Chelicerata</taxon>
        <taxon>Arachnida</taxon>
        <taxon>Araneae</taxon>
        <taxon>Araneomorphae</taxon>
        <taxon>Entelegynae</taxon>
        <taxon>Araneoidea</taxon>
        <taxon>Nephilidae</taxon>
        <taxon>Trichonephila</taxon>
        <taxon>Trichonephila inaurata</taxon>
    </lineage>
</organism>
<evidence type="ECO:0000313" key="1">
    <source>
        <dbReference type="EMBL" id="GFY50014.1"/>
    </source>
</evidence>
<sequence>MSCTRLDPILSRTIITKRPMEFPNDPLIHCYNPGGRTFFHSSSSDCRNLQGMIHLRGPRMIARIKSVPFYSNILLLCTRGVYGKQSKGLFIDCGREEKRRNIRMRRGGKKNIYSRFPLLRLV</sequence>